<proteinExistence type="predicted"/>
<accession>S8ED30</accession>
<dbReference type="HOGENOM" id="CLU_105974_2_1_1"/>
<keyword evidence="2 7" id="KW-0812">Transmembrane</keyword>
<dbReference type="OrthoDB" id="5954308at2759"/>
<evidence type="ECO:0000256" key="1">
    <source>
        <dbReference type="ARBA" id="ARBA00004141"/>
    </source>
</evidence>
<dbReference type="PANTHER" id="PTHR35042:SF3">
    <property type="entry name" value="ANTHRONE OXYGENASE-RELATED"/>
    <property type="match status" value="1"/>
</dbReference>
<dbReference type="GO" id="GO:0004497">
    <property type="term" value="F:monooxygenase activity"/>
    <property type="evidence" value="ECO:0007669"/>
    <property type="project" value="UniProtKB-KW"/>
</dbReference>
<dbReference type="InParanoid" id="S8ED30"/>
<dbReference type="Pfam" id="PF08592">
    <property type="entry name" value="Anthrone_oxy"/>
    <property type="match status" value="1"/>
</dbReference>
<dbReference type="GO" id="GO:0016020">
    <property type="term" value="C:membrane"/>
    <property type="evidence" value="ECO:0007669"/>
    <property type="project" value="UniProtKB-SubCell"/>
</dbReference>
<dbReference type="STRING" id="743788.S8ED30"/>
<evidence type="ECO:0000256" key="2">
    <source>
        <dbReference type="ARBA" id="ARBA00022692"/>
    </source>
</evidence>
<feature type="transmembrane region" description="Helical" evidence="7">
    <location>
        <begin position="89"/>
        <end position="107"/>
    </location>
</feature>
<evidence type="ECO:0000256" key="5">
    <source>
        <dbReference type="ARBA" id="ARBA00023033"/>
    </source>
</evidence>
<feature type="transmembrane region" description="Helical" evidence="7">
    <location>
        <begin position="149"/>
        <end position="167"/>
    </location>
</feature>
<feature type="transmembrane region" description="Helical" evidence="7">
    <location>
        <begin position="20"/>
        <end position="40"/>
    </location>
</feature>
<keyword evidence="4" id="KW-0560">Oxidoreductase</keyword>
<dbReference type="InterPro" id="IPR013901">
    <property type="entry name" value="Anthrone_oxy"/>
</dbReference>
<gene>
    <name evidence="8" type="ORF">FOMPIDRAFT_1060006</name>
</gene>
<protein>
    <recommendedName>
        <fullName evidence="10">DUF1772-domain-containing protein</fullName>
    </recommendedName>
</protein>
<reference evidence="8 9" key="1">
    <citation type="journal article" date="2012" name="Science">
        <title>The Paleozoic origin of enzymatic lignin decomposition reconstructed from 31 fungal genomes.</title>
        <authorList>
            <person name="Floudas D."/>
            <person name="Binder M."/>
            <person name="Riley R."/>
            <person name="Barry K."/>
            <person name="Blanchette R.A."/>
            <person name="Henrissat B."/>
            <person name="Martinez A.T."/>
            <person name="Otillar R."/>
            <person name="Spatafora J.W."/>
            <person name="Yadav J.S."/>
            <person name="Aerts A."/>
            <person name="Benoit I."/>
            <person name="Boyd A."/>
            <person name="Carlson A."/>
            <person name="Copeland A."/>
            <person name="Coutinho P.M."/>
            <person name="de Vries R.P."/>
            <person name="Ferreira P."/>
            <person name="Findley K."/>
            <person name="Foster B."/>
            <person name="Gaskell J."/>
            <person name="Glotzer D."/>
            <person name="Gorecki P."/>
            <person name="Heitman J."/>
            <person name="Hesse C."/>
            <person name="Hori C."/>
            <person name="Igarashi K."/>
            <person name="Jurgens J.A."/>
            <person name="Kallen N."/>
            <person name="Kersten P."/>
            <person name="Kohler A."/>
            <person name="Kuees U."/>
            <person name="Kumar T.K.A."/>
            <person name="Kuo A."/>
            <person name="LaButti K."/>
            <person name="Larrondo L.F."/>
            <person name="Lindquist E."/>
            <person name="Ling A."/>
            <person name="Lombard V."/>
            <person name="Lucas S."/>
            <person name="Lundell T."/>
            <person name="Martin R."/>
            <person name="McLaughlin D.J."/>
            <person name="Morgenstern I."/>
            <person name="Morin E."/>
            <person name="Murat C."/>
            <person name="Nagy L.G."/>
            <person name="Nolan M."/>
            <person name="Ohm R.A."/>
            <person name="Patyshakuliyeva A."/>
            <person name="Rokas A."/>
            <person name="Ruiz-Duenas F.J."/>
            <person name="Sabat G."/>
            <person name="Salamov A."/>
            <person name="Samejima M."/>
            <person name="Schmutz J."/>
            <person name="Slot J.C."/>
            <person name="St John F."/>
            <person name="Stenlid J."/>
            <person name="Sun H."/>
            <person name="Sun S."/>
            <person name="Syed K."/>
            <person name="Tsang A."/>
            <person name="Wiebenga A."/>
            <person name="Young D."/>
            <person name="Pisabarro A."/>
            <person name="Eastwood D.C."/>
            <person name="Martin F."/>
            <person name="Cullen D."/>
            <person name="Grigoriev I.V."/>
            <person name="Hibbett D.S."/>
        </authorList>
    </citation>
    <scope>NUCLEOTIDE SEQUENCE</scope>
    <source>
        <strain evidence="9">FP-58527</strain>
    </source>
</reference>
<dbReference type="AlphaFoldDB" id="S8ED30"/>
<name>S8ED30_FOMSC</name>
<keyword evidence="9" id="KW-1185">Reference proteome</keyword>
<evidence type="ECO:0000313" key="9">
    <source>
        <dbReference type="Proteomes" id="UP000015241"/>
    </source>
</evidence>
<evidence type="ECO:0000313" key="8">
    <source>
        <dbReference type="EMBL" id="EPT01134.1"/>
    </source>
</evidence>
<keyword evidence="3 7" id="KW-1133">Transmembrane helix</keyword>
<evidence type="ECO:0000256" key="6">
    <source>
        <dbReference type="ARBA" id="ARBA00023136"/>
    </source>
</evidence>
<keyword evidence="6 7" id="KW-0472">Membrane</keyword>
<organism evidence="8 9">
    <name type="scientific">Fomitopsis schrenkii</name>
    <name type="common">Brown rot fungus</name>
    <dbReference type="NCBI Taxonomy" id="2126942"/>
    <lineage>
        <taxon>Eukaryota</taxon>
        <taxon>Fungi</taxon>
        <taxon>Dikarya</taxon>
        <taxon>Basidiomycota</taxon>
        <taxon>Agaricomycotina</taxon>
        <taxon>Agaricomycetes</taxon>
        <taxon>Polyporales</taxon>
        <taxon>Fomitopsis</taxon>
    </lineage>
</organism>
<evidence type="ECO:0000256" key="3">
    <source>
        <dbReference type="ARBA" id="ARBA00022989"/>
    </source>
</evidence>
<dbReference type="Proteomes" id="UP000015241">
    <property type="component" value="Unassembled WGS sequence"/>
</dbReference>
<evidence type="ECO:0008006" key="10">
    <source>
        <dbReference type="Google" id="ProtNLM"/>
    </source>
</evidence>
<comment type="subcellular location">
    <subcellularLocation>
        <location evidence="1">Membrane</location>
        <topology evidence="1">Multi-pass membrane protein</topology>
    </subcellularLocation>
</comment>
<feature type="transmembrane region" description="Helical" evidence="7">
    <location>
        <begin position="61"/>
        <end position="77"/>
    </location>
</feature>
<keyword evidence="5" id="KW-0503">Monooxygenase</keyword>
<dbReference type="PANTHER" id="PTHR35042">
    <property type="entry name" value="ANTHRONE OXYGENASE ENCC"/>
    <property type="match status" value="1"/>
</dbReference>
<evidence type="ECO:0000256" key="7">
    <source>
        <dbReference type="SAM" id="Phobius"/>
    </source>
</evidence>
<dbReference type="eggNOG" id="ENOG502SBMN">
    <property type="taxonomic scope" value="Eukaryota"/>
</dbReference>
<dbReference type="EMBL" id="KE504144">
    <property type="protein sequence ID" value="EPT01134.1"/>
    <property type="molecule type" value="Genomic_DNA"/>
</dbReference>
<evidence type="ECO:0000256" key="4">
    <source>
        <dbReference type="ARBA" id="ARBA00023002"/>
    </source>
</evidence>
<sequence length="168" mass="17473">MSFISTSGVRIAQLVGIGASGYLAGFISACSIVGVPPLAFAPPEIAAKQWAKLYHVGRARAPAIAASGLLAYIYLGYASGHTVSPAEGFAYLAAGAATIAIVPYTFATMMATNNEIEGLAAETEKATASGERVKYLMQKWYKLNLGRSLFPLGGFVIGLLAIGGYFAE</sequence>